<dbReference type="SUPFAM" id="SSF55961">
    <property type="entry name" value="Bet v1-like"/>
    <property type="match status" value="1"/>
</dbReference>
<dbReference type="Proteomes" id="UP000494117">
    <property type="component" value="Unassembled WGS sequence"/>
</dbReference>
<protein>
    <recommendedName>
        <fullName evidence="3">Carbon monoxide dehydrogenase subunit G</fullName>
    </recommendedName>
</protein>
<gene>
    <name evidence="1" type="ORF">LMG26858_05494</name>
</gene>
<name>A0A6S7ERI0_9BURK</name>
<dbReference type="PANTHER" id="PTHR38588">
    <property type="entry name" value="BLL0334 PROTEIN"/>
    <property type="match status" value="1"/>
</dbReference>
<proteinExistence type="predicted"/>
<dbReference type="Pfam" id="PF06240">
    <property type="entry name" value="COXG"/>
    <property type="match status" value="1"/>
</dbReference>
<evidence type="ECO:0000313" key="2">
    <source>
        <dbReference type="Proteomes" id="UP000494117"/>
    </source>
</evidence>
<dbReference type="CDD" id="cd07823">
    <property type="entry name" value="SRPBCC_5"/>
    <property type="match status" value="1"/>
</dbReference>
<reference evidence="1 2" key="1">
    <citation type="submission" date="2020-04" db="EMBL/GenBank/DDBJ databases">
        <authorList>
            <person name="De Canck E."/>
        </authorList>
    </citation>
    <scope>NUCLEOTIDE SEQUENCE [LARGE SCALE GENOMIC DNA]</scope>
    <source>
        <strain evidence="1 2">LMG 26858</strain>
    </source>
</reference>
<dbReference type="Gene3D" id="3.30.530.20">
    <property type="match status" value="1"/>
</dbReference>
<evidence type="ECO:0000313" key="1">
    <source>
        <dbReference type="EMBL" id="CAB3923086.1"/>
    </source>
</evidence>
<keyword evidence="2" id="KW-1185">Reference proteome</keyword>
<dbReference type="EMBL" id="CADILG010000063">
    <property type="protein sequence ID" value="CAB3923086.1"/>
    <property type="molecule type" value="Genomic_DNA"/>
</dbReference>
<sequence length="175" mass="18958">MPFPAAEVWAFMVDLPALASCLPGASIEEHEGDRVKGKIAIKFGPMAAAFNGAARLERDDAAMRAVFRGAGQDSLSQSRANGDITYRLEALSPTETQVHVNLLYSLQGPLAQFSRSGLVQDFVRRMIADFGNNVTARLRQPAGVGEAPVQASFNPTAMFFSVLWARIKRWFGLGG</sequence>
<dbReference type="PANTHER" id="PTHR38588:SF1">
    <property type="entry name" value="BLL0334 PROTEIN"/>
    <property type="match status" value="1"/>
</dbReference>
<organism evidence="1 2">
    <name type="scientific">Achromobacter anxifer</name>
    <dbReference type="NCBI Taxonomy" id="1287737"/>
    <lineage>
        <taxon>Bacteria</taxon>
        <taxon>Pseudomonadati</taxon>
        <taxon>Pseudomonadota</taxon>
        <taxon>Betaproteobacteria</taxon>
        <taxon>Burkholderiales</taxon>
        <taxon>Alcaligenaceae</taxon>
        <taxon>Achromobacter</taxon>
    </lineage>
</organism>
<evidence type="ECO:0008006" key="3">
    <source>
        <dbReference type="Google" id="ProtNLM"/>
    </source>
</evidence>
<accession>A0A6S7ERI0</accession>
<dbReference type="AlphaFoldDB" id="A0A6S7ERI0"/>
<dbReference type="InterPro" id="IPR023393">
    <property type="entry name" value="START-like_dom_sf"/>
</dbReference>
<dbReference type="InterPro" id="IPR010419">
    <property type="entry name" value="CO_DH_gsu"/>
</dbReference>